<dbReference type="PANTHER" id="PTHR45749:SF14">
    <property type="entry name" value="TTF-TYPE DOMAIN-CONTAINING PROTEIN"/>
    <property type="match status" value="1"/>
</dbReference>
<evidence type="ECO:0000313" key="2">
    <source>
        <dbReference type="Proteomes" id="UP001159363"/>
    </source>
</evidence>
<dbReference type="InterPro" id="IPR012337">
    <property type="entry name" value="RNaseH-like_sf"/>
</dbReference>
<protein>
    <recommendedName>
        <fullName evidence="3">DUF4371 domain-containing protein</fullName>
    </recommendedName>
</protein>
<proteinExistence type="predicted"/>
<accession>A0ABQ9IL00</accession>
<keyword evidence="2" id="KW-1185">Reference proteome</keyword>
<sequence>MRMQSQMFSSLKLHIMMQFQMSSSPYLLKLHIVMVVQCQVSYPYCPNLPILSMSIGQISHPIFDHGIKVEGNSIVKLTALKKDAPIISLISHQVRIDQVKHCTALKAIITLALFLARQGVAFRANTSNEVDETSDISGKKQVSMNIPSEDHETFNIDVFFIGLYETASMTGEFLLNVIKDALLHLDLNLDKLRGQCYDGGANMAGAKSGVKSRMLAEQPLALYINCAAHALNLALQDTSKSIPLVRNCLQWVNDTSVIVRDSPKRRAVFSQIATDHKLTSSGTRPLCPTRWTGVLNLYPDILDCLDTLVYDRSDIGPKARGLLDQLSQGNVLFGITITQMVFSLTDNLSTTLQSKPQTVTGAKAAVNVIIQCLKSKRSDIAFDGVWDEVEQKIKEMDITKPTLTTKIENTFKKVRGSPKSGCCTQKIGLNNLDLRNTSTWKSLLLVPGSVDEPTLTTISAFVIDVAKLKQEKEFTVQLIQTPKSVEDYVNGFKQMHPETNSLFSQFHVLLSFLVVVPATSSTAEWSLPMLRRIKTYLRSTMTQKCLNHLCVITSYPELLEAKNISKLMSEFINANSYRCQVFGKDWGGGGGNAPPPLGPAPLPIGLSSMFCGNGCFSQHTRFKCYKPFVMVINNDVLSFVN</sequence>
<evidence type="ECO:0000313" key="1">
    <source>
        <dbReference type="EMBL" id="KAJ8897380.1"/>
    </source>
</evidence>
<evidence type="ECO:0008006" key="3">
    <source>
        <dbReference type="Google" id="ProtNLM"/>
    </source>
</evidence>
<gene>
    <name evidence="1" type="ORF">PR048_002726</name>
</gene>
<dbReference type="SUPFAM" id="SSF53098">
    <property type="entry name" value="Ribonuclease H-like"/>
    <property type="match status" value="1"/>
</dbReference>
<dbReference type="EMBL" id="JARBHB010000001">
    <property type="protein sequence ID" value="KAJ8897380.1"/>
    <property type="molecule type" value="Genomic_DNA"/>
</dbReference>
<name>A0ABQ9IL00_9NEOP</name>
<dbReference type="Proteomes" id="UP001159363">
    <property type="component" value="Chromosome 1"/>
</dbReference>
<comment type="caution">
    <text evidence="1">The sequence shown here is derived from an EMBL/GenBank/DDBJ whole genome shotgun (WGS) entry which is preliminary data.</text>
</comment>
<reference evidence="1 2" key="1">
    <citation type="submission" date="2023-02" db="EMBL/GenBank/DDBJ databases">
        <title>LHISI_Scaffold_Assembly.</title>
        <authorList>
            <person name="Stuart O.P."/>
            <person name="Cleave R."/>
            <person name="Magrath M.J.L."/>
            <person name="Mikheyev A.S."/>
        </authorList>
    </citation>
    <scope>NUCLEOTIDE SEQUENCE [LARGE SCALE GENOMIC DNA]</scope>
    <source>
        <strain evidence="1">Daus_M_001</strain>
        <tissue evidence="1">Leg muscle</tissue>
    </source>
</reference>
<organism evidence="1 2">
    <name type="scientific">Dryococelus australis</name>
    <dbReference type="NCBI Taxonomy" id="614101"/>
    <lineage>
        <taxon>Eukaryota</taxon>
        <taxon>Metazoa</taxon>
        <taxon>Ecdysozoa</taxon>
        <taxon>Arthropoda</taxon>
        <taxon>Hexapoda</taxon>
        <taxon>Insecta</taxon>
        <taxon>Pterygota</taxon>
        <taxon>Neoptera</taxon>
        <taxon>Polyneoptera</taxon>
        <taxon>Phasmatodea</taxon>
        <taxon>Verophasmatodea</taxon>
        <taxon>Anareolatae</taxon>
        <taxon>Phasmatidae</taxon>
        <taxon>Eurycanthinae</taxon>
        <taxon>Dryococelus</taxon>
    </lineage>
</organism>
<dbReference type="PANTHER" id="PTHR45749">
    <property type="match status" value="1"/>
</dbReference>